<dbReference type="AlphaFoldDB" id="A0A9Q0R0R2"/>
<reference evidence="1" key="1">
    <citation type="journal article" date="2023" name="Plant J.">
        <title>The genome of the king protea, Protea cynaroides.</title>
        <authorList>
            <person name="Chang J."/>
            <person name="Duong T.A."/>
            <person name="Schoeman C."/>
            <person name="Ma X."/>
            <person name="Roodt D."/>
            <person name="Barker N."/>
            <person name="Li Z."/>
            <person name="Van de Peer Y."/>
            <person name="Mizrachi E."/>
        </authorList>
    </citation>
    <scope>NUCLEOTIDE SEQUENCE</scope>
    <source>
        <tissue evidence="1">Young leaves</tissue>
    </source>
</reference>
<accession>A0A9Q0R0R2</accession>
<protein>
    <submittedName>
        <fullName evidence="1">Uncharacterized protein</fullName>
    </submittedName>
</protein>
<dbReference type="Proteomes" id="UP001141806">
    <property type="component" value="Unassembled WGS sequence"/>
</dbReference>
<dbReference type="OrthoDB" id="769821at2759"/>
<comment type="caution">
    <text evidence="1">The sequence shown here is derived from an EMBL/GenBank/DDBJ whole genome shotgun (WGS) entry which is preliminary data.</text>
</comment>
<organism evidence="1 2">
    <name type="scientific">Protea cynaroides</name>
    <dbReference type="NCBI Taxonomy" id="273540"/>
    <lineage>
        <taxon>Eukaryota</taxon>
        <taxon>Viridiplantae</taxon>
        <taxon>Streptophyta</taxon>
        <taxon>Embryophyta</taxon>
        <taxon>Tracheophyta</taxon>
        <taxon>Spermatophyta</taxon>
        <taxon>Magnoliopsida</taxon>
        <taxon>Proteales</taxon>
        <taxon>Proteaceae</taxon>
        <taxon>Protea</taxon>
    </lineage>
</organism>
<evidence type="ECO:0000313" key="1">
    <source>
        <dbReference type="EMBL" id="KAJ4978764.1"/>
    </source>
</evidence>
<proteinExistence type="predicted"/>
<keyword evidence="2" id="KW-1185">Reference proteome</keyword>
<name>A0A9Q0R0R2_9MAGN</name>
<dbReference type="EMBL" id="JAMYWD010000002">
    <property type="protein sequence ID" value="KAJ4978764.1"/>
    <property type="molecule type" value="Genomic_DNA"/>
</dbReference>
<sequence length="133" mass="14832">MAMAPERRRPLHNFNMPCSKWGNQKFLKCMKLNSNGKIPTVDGVHLLRSSASEAESEGFIGRRRESNSTDRRFSKSSEGFKKLLLSPMGAYDGIAEVKAKLMSKLRTAANMINVAISEEGEEDESAAVVRPWN</sequence>
<gene>
    <name evidence="1" type="ORF">NE237_009544</name>
</gene>
<evidence type="ECO:0000313" key="2">
    <source>
        <dbReference type="Proteomes" id="UP001141806"/>
    </source>
</evidence>